<protein>
    <recommendedName>
        <fullName evidence="4">phosphoserine phosphatase</fullName>
        <ecNumber evidence="4">3.1.3.3</ecNumber>
    </recommendedName>
    <alternativeName>
        <fullName evidence="10">O-phosphoserine phosphohydrolase</fullName>
    </alternativeName>
</protein>
<name>A0AA37UHY2_9MICO</name>
<dbReference type="RefSeq" id="WP_284230196.1">
    <property type="nucleotide sequence ID" value="NZ_BSUL01000001.1"/>
</dbReference>
<dbReference type="NCBIfam" id="TIGR01488">
    <property type="entry name" value="HAD-SF-IB"/>
    <property type="match status" value="1"/>
</dbReference>
<dbReference type="EC" id="3.1.3.3" evidence="4"/>
<dbReference type="InterPro" id="IPR004469">
    <property type="entry name" value="PSP"/>
</dbReference>
<keyword evidence="6" id="KW-0479">Metal-binding</keyword>
<dbReference type="Gene3D" id="3.40.50.1000">
    <property type="entry name" value="HAD superfamily/HAD-like"/>
    <property type="match status" value="1"/>
</dbReference>
<evidence type="ECO:0000256" key="13">
    <source>
        <dbReference type="PIRSR" id="PIRSR604469-1"/>
    </source>
</evidence>
<dbReference type="SUPFAM" id="SSF56784">
    <property type="entry name" value="HAD-like"/>
    <property type="match status" value="1"/>
</dbReference>
<evidence type="ECO:0000256" key="1">
    <source>
        <dbReference type="ARBA" id="ARBA00001946"/>
    </source>
</evidence>
<dbReference type="SFLD" id="SFLDG01136">
    <property type="entry name" value="C1.6:_Phosphoserine_Phosphatas"/>
    <property type="match status" value="1"/>
</dbReference>
<keyword evidence="15" id="KW-1185">Reference proteome</keyword>
<feature type="active site" description="Nucleophile" evidence="13">
    <location>
        <position position="9"/>
    </location>
</feature>
<dbReference type="Proteomes" id="UP001157160">
    <property type="component" value="Unassembled WGS sequence"/>
</dbReference>
<evidence type="ECO:0000313" key="14">
    <source>
        <dbReference type="EMBL" id="GMA27522.1"/>
    </source>
</evidence>
<feature type="active site" description="Proton donor" evidence="13">
    <location>
        <position position="11"/>
    </location>
</feature>
<dbReference type="PANTHER" id="PTHR43344">
    <property type="entry name" value="PHOSPHOSERINE PHOSPHATASE"/>
    <property type="match status" value="1"/>
</dbReference>
<evidence type="ECO:0000256" key="5">
    <source>
        <dbReference type="ARBA" id="ARBA00022605"/>
    </source>
</evidence>
<evidence type="ECO:0000256" key="6">
    <source>
        <dbReference type="ARBA" id="ARBA00022723"/>
    </source>
</evidence>
<dbReference type="SFLD" id="SFLDF00029">
    <property type="entry name" value="phosphoserine_phosphatase"/>
    <property type="match status" value="1"/>
</dbReference>
<evidence type="ECO:0000256" key="8">
    <source>
        <dbReference type="ARBA" id="ARBA00022842"/>
    </source>
</evidence>
<comment type="caution">
    <text evidence="14">The sequence shown here is derived from an EMBL/GenBank/DDBJ whole genome shotgun (WGS) entry which is preliminary data.</text>
</comment>
<comment type="pathway">
    <text evidence="2">Amino-acid biosynthesis; L-serine biosynthesis; L-serine from 3-phospho-D-glycerate: step 3/3.</text>
</comment>
<comment type="cofactor">
    <cofactor evidence="1">
        <name>Mg(2+)</name>
        <dbReference type="ChEBI" id="CHEBI:18420"/>
    </cofactor>
</comment>
<keyword evidence="8" id="KW-0460">Magnesium</keyword>
<dbReference type="GO" id="GO:0000287">
    <property type="term" value="F:magnesium ion binding"/>
    <property type="evidence" value="ECO:0007669"/>
    <property type="project" value="TreeGrafter"/>
</dbReference>
<accession>A0AA37UHY2</accession>
<evidence type="ECO:0000256" key="2">
    <source>
        <dbReference type="ARBA" id="ARBA00005135"/>
    </source>
</evidence>
<dbReference type="SFLD" id="SFLDS00003">
    <property type="entry name" value="Haloacid_Dehalogenase"/>
    <property type="match status" value="1"/>
</dbReference>
<dbReference type="AlphaFoldDB" id="A0AA37UHY2"/>
<dbReference type="GO" id="GO:0006564">
    <property type="term" value="P:L-serine biosynthetic process"/>
    <property type="evidence" value="ECO:0007669"/>
    <property type="project" value="UniProtKB-KW"/>
</dbReference>
<proteinExistence type="inferred from homology"/>
<dbReference type="GO" id="GO:0036424">
    <property type="term" value="F:L-phosphoserine phosphatase activity"/>
    <property type="evidence" value="ECO:0007669"/>
    <property type="project" value="InterPro"/>
</dbReference>
<reference evidence="14 15" key="1">
    <citation type="journal article" date="2014" name="Int. J. Syst. Evol. Microbiol.">
        <title>Complete genome sequence of Corynebacterium casei LMG S-19264T (=DSM 44701T), isolated from a smear-ripened cheese.</title>
        <authorList>
            <consortium name="US DOE Joint Genome Institute (JGI-PGF)"/>
            <person name="Walter F."/>
            <person name="Albersmeier A."/>
            <person name="Kalinowski J."/>
            <person name="Ruckert C."/>
        </authorList>
    </citation>
    <scope>NUCLEOTIDE SEQUENCE [LARGE SCALE GENOMIC DNA]</scope>
    <source>
        <strain evidence="14 15">NBRC 112289</strain>
    </source>
</reference>
<organism evidence="14 15">
    <name type="scientific">Arenivirga flava</name>
    <dbReference type="NCBI Taxonomy" id="1930060"/>
    <lineage>
        <taxon>Bacteria</taxon>
        <taxon>Bacillati</taxon>
        <taxon>Actinomycetota</taxon>
        <taxon>Actinomycetes</taxon>
        <taxon>Micrococcales</taxon>
        <taxon>Microbacteriaceae</taxon>
        <taxon>Arenivirga</taxon>
    </lineage>
</organism>
<comment type="catalytic activity">
    <reaction evidence="11">
        <text>O-phospho-L-serine + H2O = L-serine + phosphate</text>
        <dbReference type="Rhea" id="RHEA:21208"/>
        <dbReference type="ChEBI" id="CHEBI:15377"/>
        <dbReference type="ChEBI" id="CHEBI:33384"/>
        <dbReference type="ChEBI" id="CHEBI:43474"/>
        <dbReference type="ChEBI" id="CHEBI:57524"/>
        <dbReference type="EC" id="3.1.3.3"/>
    </reaction>
</comment>
<gene>
    <name evidence="14" type="ORF">GCM10025874_07750</name>
</gene>
<dbReference type="InterPro" id="IPR023214">
    <property type="entry name" value="HAD_sf"/>
</dbReference>
<dbReference type="EMBL" id="BSUL01000001">
    <property type="protein sequence ID" value="GMA27522.1"/>
    <property type="molecule type" value="Genomic_DNA"/>
</dbReference>
<dbReference type="InterPro" id="IPR036412">
    <property type="entry name" value="HAD-like_sf"/>
</dbReference>
<comment type="catalytic activity">
    <reaction evidence="12">
        <text>O-phospho-D-serine + H2O = D-serine + phosphate</text>
        <dbReference type="Rhea" id="RHEA:24873"/>
        <dbReference type="ChEBI" id="CHEBI:15377"/>
        <dbReference type="ChEBI" id="CHEBI:35247"/>
        <dbReference type="ChEBI" id="CHEBI:43474"/>
        <dbReference type="ChEBI" id="CHEBI:58680"/>
        <dbReference type="EC" id="3.1.3.3"/>
    </reaction>
</comment>
<keyword evidence="5" id="KW-0028">Amino-acid biosynthesis</keyword>
<evidence type="ECO:0000256" key="10">
    <source>
        <dbReference type="ARBA" id="ARBA00031693"/>
    </source>
</evidence>
<dbReference type="GO" id="GO:0005737">
    <property type="term" value="C:cytoplasm"/>
    <property type="evidence" value="ECO:0007669"/>
    <property type="project" value="TreeGrafter"/>
</dbReference>
<comment type="similarity">
    <text evidence="3">Belongs to the HAD-like hydrolase superfamily. SerB family.</text>
</comment>
<keyword evidence="9" id="KW-0718">Serine biosynthesis</keyword>
<evidence type="ECO:0000313" key="15">
    <source>
        <dbReference type="Proteomes" id="UP001157160"/>
    </source>
</evidence>
<dbReference type="InterPro" id="IPR050582">
    <property type="entry name" value="HAD-like_SerB"/>
</dbReference>
<evidence type="ECO:0000256" key="4">
    <source>
        <dbReference type="ARBA" id="ARBA00012640"/>
    </source>
</evidence>
<dbReference type="PANTHER" id="PTHR43344:SF2">
    <property type="entry name" value="PHOSPHOSERINE PHOSPHATASE"/>
    <property type="match status" value="1"/>
</dbReference>
<evidence type="ECO:0000256" key="11">
    <source>
        <dbReference type="ARBA" id="ARBA00048138"/>
    </source>
</evidence>
<evidence type="ECO:0000256" key="7">
    <source>
        <dbReference type="ARBA" id="ARBA00022801"/>
    </source>
</evidence>
<evidence type="ECO:0000256" key="9">
    <source>
        <dbReference type="ARBA" id="ARBA00023299"/>
    </source>
</evidence>
<dbReference type="SFLD" id="SFLDG01137">
    <property type="entry name" value="C1.6.1:_Phosphoserine_Phosphat"/>
    <property type="match status" value="1"/>
</dbReference>
<dbReference type="Pfam" id="PF12710">
    <property type="entry name" value="HAD"/>
    <property type="match status" value="1"/>
</dbReference>
<evidence type="ECO:0000256" key="3">
    <source>
        <dbReference type="ARBA" id="ARBA00009184"/>
    </source>
</evidence>
<sequence>MTSLLVVLDVDSTLIDEEVIELIAAEAGREAEVTEVTERAMRGEIDFADSLRHRVRALAGLEVAAIGRAAARVHPTNGADALIAGVHAAGGAVCAVSGGFHEILDGLAPRLGLDRWRANRFAAVDGRLTGEVDGPIIDAAAKAVALRGWADELGVPMRRTVAIGDGANDLGMMGVAGLGIAFDAKPKVRAEADLVIDRRDLSQVLPLLGLRG</sequence>
<keyword evidence="7" id="KW-0378">Hydrolase</keyword>
<evidence type="ECO:0000256" key="12">
    <source>
        <dbReference type="ARBA" id="ARBA00048523"/>
    </source>
</evidence>
<dbReference type="NCBIfam" id="TIGR00338">
    <property type="entry name" value="serB"/>
    <property type="match status" value="1"/>
</dbReference>